<protein>
    <recommendedName>
        <fullName evidence="4">DUF4382 domain-containing protein</fullName>
    </recommendedName>
</protein>
<evidence type="ECO:0000256" key="1">
    <source>
        <dbReference type="SAM" id="SignalP"/>
    </source>
</evidence>
<dbReference type="Proteomes" id="UP001375370">
    <property type="component" value="Chromosome"/>
</dbReference>
<dbReference type="RefSeq" id="WP_338738886.1">
    <property type="nucleotide sequence ID" value="NZ_CP146612.1"/>
</dbReference>
<keyword evidence="1" id="KW-0732">Signal</keyword>
<feature type="signal peptide" evidence="1">
    <location>
        <begin position="1"/>
        <end position="20"/>
    </location>
</feature>
<evidence type="ECO:0000313" key="2">
    <source>
        <dbReference type="EMBL" id="WWX26079.1"/>
    </source>
</evidence>
<evidence type="ECO:0000313" key="3">
    <source>
        <dbReference type="Proteomes" id="UP001375370"/>
    </source>
</evidence>
<gene>
    <name evidence="2" type="ORF">V8247_03690</name>
</gene>
<dbReference type="EMBL" id="CP146612">
    <property type="protein sequence ID" value="WWX26079.1"/>
    <property type="molecule type" value="Genomic_DNA"/>
</dbReference>
<organism evidence="2 3">
    <name type="scientific">Candidatus Dehalogenimonas loeffleri</name>
    <dbReference type="NCBI Taxonomy" id="3127115"/>
    <lineage>
        <taxon>Bacteria</taxon>
        <taxon>Bacillati</taxon>
        <taxon>Chloroflexota</taxon>
        <taxon>Dehalococcoidia</taxon>
        <taxon>Dehalococcoidales</taxon>
        <taxon>Dehalococcoidaceae</taxon>
        <taxon>Dehalogenimonas</taxon>
    </lineage>
</organism>
<dbReference type="InterPro" id="IPR013783">
    <property type="entry name" value="Ig-like_fold"/>
</dbReference>
<sequence>MFKKKWISAIALVLVVTSFAGCDTGKEAVFSITSPLTDTETRSNIVKVEGTVSSTASSVEINGQSAWVDNGSFFAWVELEEGTNIVKGTAVIGGTKLDDSVTVTFTPNLTVFLDYPNGGTQVDYRVSPVTVNGRVTVPGASVTVNDSPVSVNTDGSFSTKVQLGEDGGTLEVIAVSGDDQDSLVYSVPLDDAGHVVFDPYTSGFLDYNGSVDFPDSVTVTRGDITVMNWTLLTGKSIDSPQVYYVTITGKENYSAGDKPLPSGLSVTPVPVDPVVYPNTEYSLAFIIEASADLTPGTYSLEASVFVQEGFRSSQRIVITVG</sequence>
<name>A0ABZ2J5A2_9CHLR</name>
<evidence type="ECO:0008006" key="4">
    <source>
        <dbReference type="Google" id="ProtNLM"/>
    </source>
</evidence>
<reference evidence="2 3" key="1">
    <citation type="submission" date="2024-03" db="EMBL/GenBank/DDBJ databases">
        <title>A Dehalogenimonas Isolated from Estuarine Sediments Dihaloeliminates Chlorinated Alkanes.</title>
        <authorList>
            <person name="Yang Y."/>
            <person name="Wang H."/>
        </authorList>
    </citation>
    <scope>NUCLEOTIDE SEQUENCE [LARGE SCALE GENOMIC DNA]</scope>
    <source>
        <strain evidence="2 3">W</strain>
    </source>
</reference>
<proteinExistence type="predicted"/>
<feature type="chain" id="PRO_5046213351" description="DUF4382 domain-containing protein" evidence="1">
    <location>
        <begin position="21"/>
        <end position="321"/>
    </location>
</feature>
<dbReference type="Pfam" id="PF09136">
    <property type="entry name" value="Glucodextran_B"/>
    <property type="match status" value="1"/>
</dbReference>
<dbReference type="PROSITE" id="PS51257">
    <property type="entry name" value="PROKAR_LIPOPROTEIN"/>
    <property type="match status" value="1"/>
</dbReference>
<keyword evidence="3" id="KW-1185">Reference proteome</keyword>
<dbReference type="Gene3D" id="2.60.40.10">
    <property type="entry name" value="Immunoglobulins"/>
    <property type="match status" value="2"/>
</dbReference>
<accession>A0ABZ2J5A2</accession>